<dbReference type="PANTHER" id="PTHR40033:SF1">
    <property type="entry name" value="CITRATE-SODIUM SYMPORTER"/>
    <property type="match status" value="1"/>
</dbReference>
<accession>A0ABM8ZZQ9</accession>
<sequence>MMNEKTLALPASKASDSGFLTHFRVFGLPLPLYLGLFTVILVAHMTDTLPNNIVGGFSFMFVIGALFGEIGKRLPIFNKYIGGAPIMIFLVTAWLVHVGWLRQNEINTVTEVMKKTDFLDLFIAVLLTGSILAVNRKLLIKSLIGYIPSILAAVLGAAIMGIIGGMLFGIPVSRVLMLYVLPIMGGGNGAGAIPLSEIYHSVTGGSKEHYYSVAIAILTIANVVAIFAAAILNGIGQKRPSLTGNGELIRNSNFDAQAQSNTPKISAKEIAIGLMLSACVYTLSSALSKHILPGFGDVKIHTFAYMVVIVAIINACGWCSNEIKEGSKQLASFFTTHLLWVLMVGVGIAYTDLGEILNALTFTNLVVSTLIVFGAIFGAALGGWLMGFYPIESAISAGLCMANRGGSGDLEVLSAANRMSLLSYAQISSRLGGGIVLVIASVVFGMFGH</sequence>
<dbReference type="InterPro" id="IPR004679">
    <property type="entry name" value="2-OHcarboxylate_transport"/>
</dbReference>
<feature type="transmembrane region" description="Helical" evidence="2">
    <location>
        <begin position="49"/>
        <end position="68"/>
    </location>
</feature>
<feature type="transmembrane region" description="Helical" evidence="2">
    <location>
        <begin position="330"/>
        <end position="350"/>
    </location>
</feature>
<name>A0ABM8ZZQ9_9VIBR</name>
<feature type="transmembrane region" description="Helical" evidence="2">
    <location>
        <begin position="210"/>
        <end position="232"/>
    </location>
</feature>
<organism evidence="3 4">
    <name type="scientific">Vibrio marisflavi CECT 7928</name>
    <dbReference type="NCBI Taxonomy" id="634439"/>
    <lineage>
        <taxon>Bacteria</taxon>
        <taxon>Pseudomonadati</taxon>
        <taxon>Pseudomonadota</taxon>
        <taxon>Gammaproteobacteria</taxon>
        <taxon>Vibrionales</taxon>
        <taxon>Vibrionaceae</taxon>
        <taxon>Vibrio</taxon>
    </lineage>
</organism>
<keyword evidence="4" id="KW-1185">Reference proteome</keyword>
<proteinExistence type="inferred from homology"/>
<evidence type="ECO:0000256" key="1">
    <source>
        <dbReference type="PIRNR" id="PIRNR005348"/>
    </source>
</evidence>
<comment type="caution">
    <text evidence="3">The sequence shown here is derived from an EMBL/GenBank/DDBJ whole genome shotgun (WGS) entry which is preliminary data.</text>
</comment>
<dbReference type="Proteomes" id="UP000838748">
    <property type="component" value="Unassembled WGS sequence"/>
</dbReference>
<keyword evidence="1 2" id="KW-0472">Membrane</keyword>
<dbReference type="PANTHER" id="PTHR40033">
    <property type="entry name" value="NA(+)-MALATE SYMPORTER"/>
    <property type="match status" value="1"/>
</dbReference>
<feature type="transmembrane region" description="Helical" evidence="2">
    <location>
        <begin position="118"/>
        <end position="134"/>
    </location>
</feature>
<keyword evidence="1" id="KW-0813">Transport</keyword>
<feature type="transmembrane region" description="Helical" evidence="2">
    <location>
        <begin position="270"/>
        <end position="288"/>
    </location>
</feature>
<keyword evidence="2" id="KW-0812">Transmembrane</keyword>
<evidence type="ECO:0000256" key="2">
    <source>
        <dbReference type="SAM" id="Phobius"/>
    </source>
</evidence>
<evidence type="ECO:0000313" key="4">
    <source>
        <dbReference type="Proteomes" id="UP000838748"/>
    </source>
</evidence>
<evidence type="ECO:0000313" key="3">
    <source>
        <dbReference type="EMBL" id="CAH0536606.1"/>
    </source>
</evidence>
<feature type="transmembrane region" description="Helical" evidence="2">
    <location>
        <begin position="80"/>
        <end position="98"/>
    </location>
</feature>
<reference evidence="3" key="1">
    <citation type="submission" date="2021-11" db="EMBL/GenBank/DDBJ databases">
        <authorList>
            <person name="Rodrigo-Torres L."/>
            <person name="Arahal R. D."/>
            <person name="Lucena T."/>
        </authorList>
    </citation>
    <scope>NUCLEOTIDE SEQUENCE</scope>
    <source>
        <strain evidence="3">CECT 7928</strain>
    </source>
</reference>
<dbReference type="EMBL" id="CAKLDM010000001">
    <property type="protein sequence ID" value="CAH0536606.1"/>
    <property type="molecule type" value="Genomic_DNA"/>
</dbReference>
<feature type="transmembrane region" description="Helical" evidence="2">
    <location>
        <begin position="21"/>
        <end position="43"/>
    </location>
</feature>
<keyword evidence="1" id="KW-0769">Symport</keyword>
<dbReference type="PIRSF" id="PIRSF005348">
    <property type="entry name" value="YxkH"/>
    <property type="match status" value="1"/>
</dbReference>
<protein>
    <submittedName>
        <fullName evidence="3">Citrate-sodium symporter</fullName>
    </submittedName>
</protein>
<feature type="transmembrane region" description="Helical" evidence="2">
    <location>
        <begin position="362"/>
        <end position="386"/>
    </location>
</feature>
<feature type="transmembrane region" description="Helical" evidence="2">
    <location>
        <begin position="146"/>
        <end position="170"/>
    </location>
</feature>
<feature type="transmembrane region" description="Helical" evidence="2">
    <location>
        <begin position="427"/>
        <end position="447"/>
    </location>
</feature>
<keyword evidence="2" id="KW-1133">Transmembrane helix</keyword>
<gene>
    <name evidence="3" type="primary">citS_2</name>
    <name evidence="3" type="ORF">VMF7928_00561</name>
</gene>
<feature type="transmembrane region" description="Helical" evidence="2">
    <location>
        <begin position="300"/>
        <end position="318"/>
    </location>
</feature>
<comment type="similarity">
    <text evidence="1">Belongs to the 2-hydroxycarboxylate transporter (2-HCT) (TC 2.A.24) family.</text>
</comment>
<dbReference type="Pfam" id="PF03390">
    <property type="entry name" value="2HCT"/>
    <property type="match status" value="1"/>
</dbReference>